<evidence type="ECO:0000259" key="6">
    <source>
        <dbReference type="Pfam" id="PF00690"/>
    </source>
</evidence>
<feature type="region of interest" description="Disordered" evidence="3">
    <location>
        <begin position="306"/>
        <end position="345"/>
    </location>
</feature>
<dbReference type="GO" id="GO:0005886">
    <property type="term" value="C:plasma membrane"/>
    <property type="evidence" value="ECO:0007669"/>
    <property type="project" value="TreeGrafter"/>
</dbReference>
<dbReference type="SUPFAM" id="SSF81665">
    <property type="entry name" value="Calcium ATPase, transmembrane domain M"/>
    <property type="match status" value="1"/>
</dbReference>
<dbReference type="Pfam" id="PF00122">
    <property type="entry name" value="E1-E2_ATPase"/>
    <property type="match status" value="1"/>
</dbReference>
<organism evidence="7 9">
    <name type="scientific">Prunus armeniaca</name>
    <name type="common">Apricot</name>
    <name type="synonym">Armeniaca vulgaris</name>
    <dbReference type="NCBI Taxonomy" id="36596"/>
    <lineage>
        <taxon>Eukaryota</taxon>
        <taxon>Viridiplantae</taxon>
        <taxon>Streptophyta</taxon>
        <taxon>Embryophyta</taxon>
        <taxon>Tracheophyta</taxon>
        <taxon>Spermatophyta</taxon>
        <taxon>Magnoliopsida</taxon>
        <taxon>eudicotyledons</taxon>
        <taxon>Gunneridae</taxon>
        <taxon>Pentapetalae</taxon>
        <taxon>rosids</taxon>
        <taxon>fabids</taxon>
        <taxon>Rosales</taxon>
        <taxon>Rosaceae</taxon>
        <taxon>Amygdaloideae</taxon>
        <taxon>Amygdaleae</taxon>
        <taxon>Prunus</taxon>
    </lineage>
</organism>
<gene>
    <name evidence="7" type="ORF">CURHAP_LOCUS47474</name>
    <name evidence="8" type="ORF">ORAREDHAP_LOCUS46781</name>
</gene>
<feature type="compositionally biased region" description="Polar residues" evidence="3">
    <location>
        <begin position="445"/>
        <end position="457"/>
    </location>
</feature>
<dbReference type="OrthoDB" id="3352408at2759"/>
<sequence>MKQKKAFGTNTYPRKNTRSFWKFLWEACQDIAMIILTGTKEGWYDGGSIAITVLVIVIRAISDYIQSLQFQNLNEEKRNIHLEVIRGGRRVEVSIYDFVVGDVVPLNIVDQVPADGILINGHSLVIDESSMTGDHNIDYIFSFWYFVCLESVKNLSEFLVNNVGINTKWGFLMPSISEDTGEETPLQVRLNGLASFFGIVGLIVTDVVLVVLLVVILVVGVPKGLPLAVTLITLIQSSSSDGVEIGVLVHFLCVKITTIIIKARYEMTRDEGHLGVNPKYGNHDGMTQISCLLVVEKNNEILMKNHHSHPIGSKPFPQENANASFPEANTSNHSRGRGRGHGHSRGRGCGWGRGYDCGHGRSHACSHARGYPNSTLIQSSSSDEVEISVLVHFLCVKITTIIIKGNHDGMTQISCLLVVEQNNEILIKNHHSHPTSSKPFPEENANASFPEANTSNQGRGRGRGWGHGHDRGRGRGHGRGRGRGRGHDRSHACNHARGCGRGHYNFRN</sequence>
<dbReference type="AlphaFoldDB" id="A0A6J5VMK2"/>
<dbReference type="InterPro" id="IPR059000">
    <property type="entry name" value="ATPase_P-type_domA"/>
</dbReference>
<name>A0A6J5VMK2_PRUAR</name>
<dbReference type="Pfam" id="PF00690">
    <property type="entry name" value="Cation_ATPase_N"/>
    <property type="match status" value="1"/>
</dbReference>
<feature type="compositionally biased region" description="Basic residues" evidence="3">
    <location>
        <begin position="334"/>
        <end position="345"/>
    </location>
</feature>
<feature type="transmembrane region" description="Helical" evidence="4">
    <location>
        <begin position="196"/>
        <end position="222"/>
    </location>
</feature>
<dbReference type="EMBL" id="CAEKDK010000008">
    <property type="protein sequence ID" value="CAB4289094.1"/>
    <property type="molecule type" value="Genomic_DNA"/>
</dbReference>
<evidence type="ECO:0000313" key="7">
    <source>
        <dbReference type="EMBL" id="CAB4289094.1"/>
    </source>
</evidence>
<evidence type="ECO:0000313" key="8">
    <source>
        <dbReference type="EMBL" id="CAB4319458.1"/>
    </source>
</evidence>
<reference evidence="10" key="1">
    <citation type="journal article" date="2020" name="Genome Biol.">
        <title>Gamete binning: chromosome-level and haplotype-resolved genome assembly enabled by high-throughput single-cell sequencing of gamete genomes.</title>
        <authorList>
            <person name="Campoy J.A."/>
            <person name="Sun H."/>
            <person name="Goel M."/>
            <person name="Jiao W.-B."/>
            <person name="Folz-Donahue K."/>
            <person name="Wang N."/>
            <person name="Rubio M."/>
            <person name="Liu C."/>
            <person name="Kukat C."/>
            <person name="Ruiz D."/>
            <person name="Huettel B."/>
            <person name="Schneeberger K."/>
        </authorList>
    </citation>
    <scope>NUCLEOTIDE SEQUENCE [LARGE SCALE GENOMIC DNA]</scope>
    <source>
        <strain evidence="10">cv. Rojo Pasion</strain>
    </source>
</reference>
<evidence type="ECO:0000313" key="10">
    <source>
        <dbReference type="Proteomes" id="UP000507245"/>
    </source>
</evidence>
<feature type="region of interest" description="Disordered" evidence="3">
    <location>
        <begin position="430"/>
        <end position="499"/>
    </location>
</feature>
<dbReference type="InterPro" id="IPR023298">
    <property type="entry name" value="ATPase_P-typ_TM_dom_sf"/>
</dbReference>
<dbReference type="PANTHER" id="PTHR24093">
    <property type="entry name" value="CATION TRANSPORTING ATPASE"/>
    <property type="match status" value="1"/>
</dbReference>
<dbReference type="InterPro" id="IPR004014">
    <property type="entry name" value="ATPase_P-typ_cation-transptr_N"/>
</dbReference>
<dbReference type="GO" id="GO:0012505">
    <property type="term" value="C:endomembrane system"/>
    <property type="evidence" value="ECO:0007669"/>
    <property type="project" value="UniProtKB-SubCell"/>
</dbReference>
<evidence type="ECO:0000313" key="9">
    <source>
        <dbReference type="Proteomes" id="UP000507222"/>
    </source>
</evidence>
<protein>
    <recommendedName>
        <fullName evidence="11">Cation-transporting P-type ATPase N-terminal domain-containing protein</fullName>
    </recommendedName>
</protein>
<proteinExistence type="predicted"/>
<dbReference type="InterPro" id="IPR008250">
    <property type="entry name" value="ATPase_P-typ_transduc_dom_A_sf"/>
</dbReference>
<feature type="domain" description="Cation-transporting P-type ATPase N-terminal" evidence="6">
    <location>
        <begin position="3"/>
        <end position="37"/>
    </location>
</feature>
<dbReference type="Proteomes" id="UP000507245">
    <property type="component" value="Unassembled WGS sequence"/>
</dbReference>
<evidence type="ECO:0000256" key="4">
    <source>
        <dbReference type="SAM" id="Phobius"/>
    </source>
</evidence>
<evidence type="ECO:0000256" key="1">
    <source>
        <dbReference type="ARBA" id="ARBA00004127"/>
    </source>
</evidence>
<dbReference type="SUPFAM" id="SSF81653">
    <property type="entry name" value="Calcium ATPase, transduction domain A"/>
    <property type="match status" value="1"/>
</dbReference>
<reference evidence="7 9" key="2">
    <citation type="submission" date="2020-05" db="EMBL/GenBank/DDBJ databases">
        <authorList>
            <person name="Campoy J."/>
            <person name="Schneeberger K."/>
            <person name="Spophaly S."/>
        </authorList>
    </citation>
    <scope>NUCLEOTIDE SEQUENCE [LARGE SCALE GENOMIC DNA]</scope>
    <source>
        <strain evidence="7">PruArmRojPasFocal</strain>
    </source>
</reference>
<dbReference type="Gene3D" id="2.70.150.10">
    <property type="entry name" value="Calcium-transporting ATPase, cytoplasmic transduction domain A"/>
    <property type="match status" value="1"/>
</dbReference>
<keyword evidence="2" id="KW-0460">Magnesium</keyword>
<keyword evidence="4" id="KW-1133">Transmembrane helix</keyword>
<dbReference type="Gene3D" id="1.20.1110.10">
    <property type="entry name" value="Calcium-transporting ATPase, transmembrane domain"/>
    <property type="match status" value="1"/>
</dbReference>
<accession>A0A6J5VMK2</accession>
<evidence type="ECO:0000259" key="5">
    <source>
        <dbReference type="Pfam" id="PF00122"/>
    </source>
</evidence>
<evidence type="ECO:0000256" key="2">
    <source>
        <dbReference type="ARBA" id="ARBA00022842"/>
    </source>
</evidence>
<dbReference type="GO" id="GO:0005388">
    <property type="term" value="F:P-type calcium transporter activity"/>
    <property type="evidence" value="ECO:0007669"/>
    <property type="project" value="TreeGrafter"/>
</dbReference>
<keyword evidence="4" id="KW-0812">Transmembrane</keyword>
<dbReference type="PANTHER" id="PTHR24093:SF369">
    <property type="entry name" value="CALCIUM-TRANSPORTING ATPASE"/>
    <property type="match status" value="1"/>
</dbReference>
<feature type="compositionally biased region" description="Polar residues" evidence="3">
    <location>
        <begin position="319"/>
        <end position="332"/>
    </location>
</feature>
<keyword evidence="10" id="KW-1185">Reference proteome</keyword>
<evidence type="ECO:0008006" key="11">
    <source>
        <dbReference type="Google" id="ProtNLM"/>
    </source>
</evidence>
<comment type="subcellular location">
    <subcellularLocation>
        <location evidence="1">Endomembrane system</location>
        <topology evidence="1">Multi-pass membrane protein</topology>
    </subcellularLocation>
</comment>
<evidence type="ECO:0000256" key="3">
    <source>
        <dbReference type="SAM" id="MobiDB-lite"/>
    </source>
</evidence>
<feature type="compositionally biased region" description="Basic residues" evidence="3">
    <location>
        <begin position="474"/>
        <end position="484"/>
    </location>
</feature>
<dbReference type="Proteomes" id="UP000507222">
    <property type="component" value="Unassembled WGS sequence"/>
</dbReference>
<keyword evidence="4" id="KW-0472">Membrane</keyword>
<dbReference type="EMBL" id="CAEKKB010000008">
    <property type="protein sequence ID" value="CAB4319458.1"/>
    <property type="molecule type" value="Genomic_DNA"/>
</dbReference>
<feature type="domain" description="P-type ATPase A" evidence="5">
    <location>
        <begin position="82"/>
        <end position="135"/>
    </location>
</feature>